<keyword evidence="2" id="KW-0472">Membrane</keyword>
<name>A0A445AP90_ARAHY</name>
<keyword evidence="1" id="KW-0863">Zinc-finger</keyword>
<comment type="function">
    <text evidence="1">Putative transcription activator involved in regulating light control of development.</text>
</comment>
<dbReference type="GO" id="GO:0006355">
    <property type="term" value="P:regulation of DNA-templated transcription"/>
    <property type="evidence" value="ECO:0007669"/>
    <property type="project" value="UniProtKB-UniRule"/>
</dbReference>
<dbReference type="PANTHER" id="PTHR31669">
    <property type="entry name" value="PROTEIN FAR1-RELATED SEQUENCE 10-RELATED"/>
    <property type="match status" value="1"/>
</dbReference>
<comment type="caution">
    <text evidence="3">The sequence shown here is derived from an EMBL/GenBank/DDBJ whole genome shotgun (WGS) entry which is preliminary data.</text>
</comment>
<keyword evidence="4" id="KW-1185">Reference proteome</keyword>
<evidence type="ECO:0000313" key="4">
    <source>
        <dbReference type="Proteomes" id="UP000289738"/>
    </source>
</evidence>
<proteinExistence type="inferred from homology"/>
<dbReference type="Proteomes" id="UP000289738">
    <property type="component" value="Chromosome B01"/>
</dbReference>
<reference evidence="3 4" key="1">
    <citation type="submission" date="2019-01" db="EMBL/GenBank/DDBJ databases">
        <title>Sequencing of cultivated peanut Arachis hypogaea provides insights into genome evolution and oil improvement.</title>
        <authorList>
            <person name="Chen X."/>
        </authorList>
    </citation>
    <scope>NUCLEOTIDE SEQUENCE [LARGE SCALE GENOMIC DNA]</scope>
    <source>
        <strain evidence="4">cv. Fuhuasheng</strain>
        <tissue evidence="3">Leaves</tissue>
    </source>
</reference>
<comment type="subcellular location">
    <subcellularLocation>
        <location evidence="1">Nucleus</location>
    </subcellularLocation>
</comment>
<dbReference type="AlphaFoldDB" id="A0A445AP90"/>
<evidence type="ECO:0000256" key="1">
    <source>
        <dbReference type="RuleBase" id="RU367018"/>
    </source>
</evidence>
<sequence length="327" mass="39126">MNLYTYIERCWCLDHFEVVLHHSHPCCPNQAEMLKQHRRQLSMSIYTSIVLETSSGFQVMMSLLELTDVVTFSVWIFMCFACAVEVSNCMFFGVFWFKYFLIFSELFEDRHLWIPIYFYHHFWAEMRSTQKSEIKSRERESDAADFYTVIPCATKSSIEAQFEHVYTHKKFREVNFITRSTQFTLSYTVYEVVEKVSNLTFNKFAVTYDALSSEVKYQCLLFELRGILCRYSLSALSFEHRVNKVSPRYILERWSKNVKRRHTHIKSSHNKPLSERRSRRFDNLVFRSQNICEFTSESKELIVILHRAYDNSMVEMQEYKGKSKENC</sequence>
<feature type="transmembrane region" description="Helical" evidence="2">
    <location>
        <begin position="75"/>
        <end position="97"/>
    </location>
</feature>
<evidence type="ECO:0000313" key="3">
    <source>
        <dbReference type="EMBL" id="RYR28215.1"/>
    </source>
</evidence>
<gene>
    <name evidence="3" type="ORF">Ahy_B01g052334</name>
</gene>
<dbReference type="EMBL" id="SDMP01000011">
    <property type="protein sequence ID" value="RYR28215.1"/>
    <property type="molecule type" value="Genomic_DNA"/>
</dbReference>
<keyword evidence="2" id="KW-0812">Transmembrane</keyword>
<feature type="transmembrane region" description="Helical" evidence="2">
    <location>
        <begin position="43"/>
        <end position="63"/>
    </location>
</feature>
<dbReference type="PANTHER" id="PTHR31669:SF283">
    <property type="entry name" value="PROTEIN FAR1-RELATED SEQUENCE"/>
    <property type="match status" value="1"/>
</dbReference>
<evidence type="ECO:0000256" key="2">
    <source>
        <dbReference type="SAM" id="Phobius"/>
    </source>
</evidence>
<keyword evidence="1" id="KW-0479">Metal-binding</keyword>
<protein>
    <recommendedName>
        <fullName evidence="1">Protein FAR1-RELATED SEQUENCE</fullName>
    </recommendedName>
</protein>
<comment type="similarity">
    <text evidence="1">Belongs to the FHY3/FAR1 family.</text>
</comment>
<accession>A0A445AP90</accession>
<dbReference type="GO" id="GO:0008270">
    <property type="term" value="F:zinc ion binding"/>
    <property type="evidence" value="ECO:0007669"/>
    <property type="project" value="UniProtKB-UniRule"/>
</dbReference>
<organism evidence="3 4">
    <name type="scientific">Arachis hypogaea</name>
    <name type="common">Peanut</name>
    <dbReference type="NCBI Taxonomy" id="3818"/>
    <lineage>
        <taxon>Eukaryota</taxon>
        <taxon>Viridiplantae</taxon>
        <taxon>Streptophyta</taxon>
        <taxon>Embryophyta</taxon>
        <taxon>Tracheophyta</taxon>
        <taxon>Spermatophyta</taxon>
        <taxon>Magnoliopsida</taxon>
        <taxon>eudicotyledons</taxon>
        <taxon>Gunneridae</taxon>
        <taxon>Pentapetalae</taxon>
        <taxon>rosids</taxon>
        <taxon>fabids</taxon>
        <taxon>Fabales</taxon>
        <taxon>Fabaceae</taxon>
        <taxon>Papilionoideae</taxon>
        <taxon>50 kb inversion clade</taxon>
        <taxon>dalbergioids sensu lato</taxon>
        <taxon>Dalbergieae</taxon>
        <taxon>Pterocarpus clade</taxon>
        <taxon>Arachis</taxon>
    </lineage>
</organism>
<keyword evidence="1" id="KW-0862">Zinc</keyword>
<dbReference type="GO" id="GO:0005634">
    <property type="term" value="C:nucleus"/>
    <property type="evidence" value="ECO:0007669"/>
    <property type="project" value="UniProtKB-SubCell"/>
</dbReference>
<keyword evidence="2" id="KW-1133">Transmembrane helix</keyword>
<dbReference type="InterPro" id="IPR031052">
    <property type="entry name" value="FHY3/FAR1"/>
</dbReference>
<keyword evidence="1" id="KW-0539">Nucleus</keyword>